<evidence type="ECO:0008006" key="4">
    <source>
        <dbReference type="Google" id="ProtNLM"/>
    </source>
</evidence>
<name>A0A1S1N464_9GAMM</name>
<dbReference type="GO" id="GO:0015074">
    <property type="term" value="P:DNA integration"/>
    <property type="evidence" value="ECO:0007669"/>
    <property type="project" value="InterPro"/>
</dbReference>
<dbReference type="Gene3D" id="1.10.443.10">
    <property type="entry name" value="Intergrase catalytic core"/>
    <property type="match status" value="1"/>
</dbReference>
<dbReference type="SUPFAM" id="SSF56349">
    <property type="entry name" value="DNA breaking-rejoining enzymes"/>
    <property type="match status" value="1"/>
</dbReference>
<keyword evidence="1" id="KW-0233">DNA recombination</keyword>
<sequence>MTLTAKNTQRHSPDTVQVRKNIWLPILKKSEVRYRHPYQARHTFATMLISEGRNLWWVADQMGPKCYLGIMATTSKSMIWN</sequence>
<keyword evidence="3" id="KW-1185">Reference proteome</keyword>
<gene>
    <name evidence="2" type="ORF">BIW53_08805</name>
</gene>
<dbReference type="Proteomes" id="UP000180253">
    <property type="component" value="Unassembled WGS sequence"/>
</dbReference>
<dbReference type="EMBL" id="MNAN01000028">
    <property type="protein sequence ID" value="OHU95905.1"/>
    <property type="molecule type" value="Genomic_DNA"/>
</dbReference>
<reference evidence="2 3" key="1">
    <citation type="submission" date="2016-10" db="EMBL/GenBank/DDBJ databases">
        <title>Pseudoalteromonas amylolytica sp. nov., isolated from the surface seawater.</title>
        <authorList>
            <person name="Wu Y.-H."/>
            <person name="Cheng H."/>
            <person name="Jin X.-B."/>
            <person name="Wang C.-S."/>
            <person name="Xu X.-W."/>
        </authorList>
    </citation>
    <scope>NUCLEOTIDE SEQUENCE [LARGE SCALE GENOMIC DNA]</scope>
    <source>
        <strain evidence="2 3">JCM 12483</strain>
    </source>
</reference>
<accession>A0A1S1N464</accession>
<dbReference type="GO" id="GO:0006310">
    <property type="term" value="P:DNA recombination"/>
    <property type="evidence" value="ECO:0007669"/>
    <property type="project" value="UniProtKB-KW"/>
</dbReference>
<proteinExistence type="predicted"/>
<dbReference type="InterPro" id="IPR011010">
    <property type="entry name" value="DNA_brk_join_enz"/>
</dbReference>
<dbReference type="InterPro" id="IPR013762">
    <property type="entry name" value="Integrase-like_cat_sf"/>
</dbReference>
<dbReference type="GO" id="GO:0003677">
    <property type="term" value="F:DNA binding"/>
    <property type="evidence" value="ECO:0007669"/>
    <property type="project" value="InterPro"/>
</dbReference>
<dbReference type="STRING" id="327939.BIW53_08805"/>
<protein>
    <recommendedName>
        <fullName evidence="4">Tyr recombinase domain-containing protein</fullName>
    </recommendedName>
</protein>
<comment type="caution">
    <text evidence="2">The sequence shown here is derived from an EMBL/GenBank/DDBJ whole genome shotgun (WGS) entry which is preliminary data.</text>
</comment>
<evidence type="ECO:0000313" key="2">
    <source>
        <dbReference type="EMBL" id="OHU95905.1"/>
    </source>
</evidence>
<organism evidence="2 3">
    <name type="scientific">Pseudoalteromonas byunsanensis</name>
    <dbReference type="NCBI Taxonomy" id="327939"/>
    <lineage>
        <taxon>Bacteria</taxon>
        <taxon>Pseudomonadati</taxon>
        <taxon>Pseudomonadota</taxon>
        <taxon>Gammaproteobacteria</taxon>
        <taxon>Alteromonadales</taxon>
        <taxon>Pseudoalteromonadaceae</taxon>
        <taxon>Pseudoalteromonas</taxon>
    </lineage>
</organism>
<evidence type="ECO:0000256" key="1">
    <source>
        <dbReference type="ARBA" id="ARBA00023172"/>
    </source>
</evidence>
<evidence type="ECO:0000313" key="3">
    <source>
        <dbReference type="Proteomes" id="UP000180253"/>
    </source>
</evidence>
<dbReference type="AlphaFoldDB" id="A0A1S1N464"/>